<feature type="region of interest" description="Disordered" evidence="1">
    <location>
        <begin position="73"/>
        <end position="94"/>
    </location>
</feature>
<dbReference type="OrthoDB" id="10285414at2759"/>
<evidence type="ECO:0000256" key="1">
    <source>
        <dbReference type="SAM" id="MobiDB-lite"/>
    </source>
</evidence>
<feature type="region of interest" description="Disordered" evidence="1">
    <location>
        <begin position="32"/>
        <end position="54"/>
    </location>
</feature>
<gene>
    <name evidence="2" type="ORF">ASPFODRAFT_58829</name>
</gene>
<dbReference type="EMBL" id="KV878239">
    <property type="protein sequence ID" value="OJZ87952.1"/>
    <property type="molecule type" value="Genomic_DNA"/>
</dbReference>
<protein>
    <submittedName>
        <fullName evidence="2">Uncharacterized protein</fullName>
    </submittedName>
</protein>
<feature type="compositionally biased region" description="Basic and acidic residues" evidence="1">
    <location>
        <begin position="1"/>
        <end position="16"/>
    </location>
</feature>
<feature type="region of interest" description="Disordered" evidence="1">
    <location>
        <begin position="1"/>
        <end position="20"/>
    </location>
</feature>
<proteinExistence type="predicted"/>
<feature type="compositionally biased region" description="Basic and acidic residues" evidence="1">
    <location>
        <begin position="75"/>
        <end position="94"/>
    </location>
</feature>
<dbReference type="Proteomes" id="UP000184063">
    <property type="component" value="Unassembled WGS sequence"/>
</dbReference>
<evidence type="ECO:0000313" key="3">
    <source>
        <dbReference type="Proteomes" id="UP000184063"/>
    </source>
</evidence>
<name>A0A1M3TMT0_ASPLC</name>
<evidence type="ECO:0000313" key="2">
    <source>
        <dbReference type="EMBL" id="OJZ87952.1"/>
    </source>
</evidence>
<reference evidence="3" key="1">
    <citation type="journal article" date="2017" name="Genome Biol.">
        <title>Comparative genomics reveals high biological diversity and specific adaptations in the industrially and medically important fungal genus Aspergillus.</title>
        <authorList>
            <person name="de Vries R.P."/>
            <person name="Riley R."/>
            <person name="Wiebenga A."/>
            <person name="Aguilar-Osorio G."/>
            <person name="Amillis S."/>
            <person name="Uchima C.A."/>
            <person name="Anderluh G."/>
            <person name="Asadollahi M."/>
            <person name="Askin M."/>
            <person name="Barry K."/>
            <person name="Battaglia E."/>
            <person name="Bayram O."/>
            <person name="Benocci T."/>
            <person name="Braus-Stromeyer S.A."/>
            <person name="Caldana C."/>
            <person name="Canovas D."/>
            <person name="Cerqueira G.C."/>
            <person name="Chen F."/>
            <person name="Chen W."/>
            <person name="Choi C."/>
            <person name="Clum A."/>
            <person name="Dos Santos R.A."/>
            <person name="Damasio A.R."/>
            <person name="Diallinas G."/>
            <person name="Emri T."/>
            <person name="Fekete E."/>
            <person name="Flipphi M."/>
            <person name="Freyberg S."/>
            <person name="Gallo A."/>
            <person name="Gournas C."/>
            <person name="Habgood R."/>
            <person name="Hainaut M."/>
            <person name="Harispe M.L."/>
            <person name="Henrissat B."/>
            <person name="Hilden K.S."/>
            <person name="Hope R."/>
            <person name="Hossain A."/>
            <person name="Karabika E."/>
            <person name="Karaffa L."/>
            <person name="Karanyi Z."/>
            <person name="Krasevec N."/>
            <person name="Kuo A."/>
            <person name="Kusch H."/>
            <person name="LaButti K."/>
            <person name="Lagendijk E.L."/>
            <person name="Lapidus A."/>
            <person name="Levasseur A."/>
            <person name="Lindquist E."/>
            <person name="Lipzen A."/>
            <person name="Logrieco A.F."/>
            <person name="MacCabe A."/>
            <person name="Maekelae M.R."/>
            <person name="Malavazi I."/>
            <person name="Melin P."/>
            <person name="Meyer V."/>
            <person name="Mielnichuk N."/>
            <person name="Miskei M."/>
            <person name="Molnar A.P."/>
            <person name="Mule G."/>
            <person name="Ngan C.Y."/>
            <person name="Orejas M."/>
            <person name="Orosz E."/>
            <person name="Ouedraogo J.P."/>
            <person name="Overkamp K.M."/>
            <person name="Park H.-S."/>
            <person name="Perrone G."/>
            <person name="Piumi F."/>
            <person name="Punt P.J."/>
            <person name="Ram A.F."/>
            <person name="Ramon A."/>
            <person name="Rauscher S."/>
            <person name="Record E."/>
            <person name="Riano-Pachon D.M."/>
            <person name="Robert V."/>
            <person name="Roehrig J."/>
            <person name="Ruller R."/>
            <person name="Salamov A."/>
            <person name="Salih N.S."/>
            <person name="Samson R.A."/>
            <person name="Sandor E."/>
            <person name="Sanguinetti M."/>
            <person name="Schuetze T."/>
            <person name="Sepcic K."/>
            <person name="Shelest E."/>
            <person name="Sherlock G."/>
            <person name="Sophianopoulou V."/>
            <person name="Squina F.M."/>
            <person name="Sun H."/>
            <person name="Susca A."/>
            <person name="Todd R.B."/>
            <person name="Tsang A."/>
            <person name="Unkles S.E."/>
            <person name="van de Wiele N."/>
            <person name="van Rossen-Uffink D."/>
            <person name="Oliveira J.V."/>
            <person name="Vesth T.C."/>
            <person name="Visser J."/>
            <person name="Yu J.-H."/>
            <person name="Zhou M."/>
            <person name="Andersen M.R."/>
            <person name="Archer D.B."/>
            <person name="Baker S.E."/>
            <person name="Benoit I."/>
            <person name="Brakhage A.A."/>
            <person name="Braus G.H."/>
            <person name="Fischer R."/>
            <person name="Frisvad J.C."/>
            <person name="Goldman G.H."/>
            <person name="Houbraken J."/>
            <person name="Oakley B."/>
            <person name="Pocsi I."/>
            <person name="Scazzocchio C."/>
            <person name="Seiboth B."/>
            <person name="vanKuyk P.A."/>
            <person name="Wortman J."/>
            <person name="Dyer P.S."/>
            <person name="Grigoriev I.V."/>
        </authorList>
    </citation>
    <scope>NUCLEOTIDE SEQUENCE [LARGE SCALE GENOMIC DNA]</scope>
    <source>
        <strain evidence="3">CBS 106.47</strain>
    </source>
</reference>
<dbReference type="VEuPathDB" id="FungiDB:ASPFODRAFT_58829"/>
<accession>A0A1M3TMT0</accession>
<dbReference type="AlphaFoldDB" id="A0A1M3TMT0"/>
<sequence length="122" mass="13695">MDTGYEHGRKGEERGGRKLTCNGQYGNAAWTPVMIRRTPPKPARPGAWTGTPIKTPLKPRACLVSARAGIPSFDAPRDLDVKEPHVPHGGDDRPYMSGHLQFNLYHGRHLPIVWHNERKWAP</sequence>
<organism evidence="2 3">
    <name type="scientific">Aspergillus luchuensis (strain CBS 106.47)</name>
    <dbReference type="NCBI Taxonomy" id="1137211"/>
    <lineage>
        <taxon>Eukaryota</taxon>
        <taxon>Fungi</taxon>
        <taxon>Dikarya</taxon>
        <taxon>Ascomycota</taxon>
        <taxon>Pezizomycotina</taxon>
        <taxon>Eurotiomycetes</taxon>
        <taxon>Eurotiomycetidae</taxon>
        <taxon>Eurotiales</taxon>
        <taxon>Aspergillaceae</taxon>
        <taxon>Aspergillus</taxon>
        <taxon>Aspergillus subgen. Circumdati</taxon>
    </lineage>
</organism>